<reference evidence="1 2" key="1">
    <citation type="journal article" date="2024" name="G3 (Bethesda)">
        <title>Genome assembly of Hibiscus sabdariffa L. provides insights into metabolisms of medicinal natural products.</title>
        <authorList>
            <person name="Kim T."/>
        </authorList>
    </citation>
    <scope>NUCLEOTIDE SEQUENCE [LARGE SCALE GENOMIC DNA]</scope>
    <source>
        <strain evidence="1">TK-2024</strain>
        <tissue evidence="1">Old leaves</tissue>
    </source>
</reference>
<name>A0ABR2U2Z8_9ROSI</name>
<accession>A0ABR2U2Z8</accession>
<evidence type="ECO:0000313" key="1">
    <source>
        <dbReference type="EMBL" id="KAK9044009.1"/>
    </source>
</evidence>
<evidence type="ECO:0000313" key="2">
    <source>
        <dbReference type="Proteomes" id="UP001396334"/>
    </source>
</evidence>
<sequence>MMVKCKGFPKNDEATTTWKSKTMSISFGSDLNKLKTSYFLIIDLADNDSKDSIDPSLAITNHDAEEPRLLVAKEDVNHMIPDPDLTELASCSRFQEIPDRDLTELASCSRFAEILDPDLTELASCSRFAEIPDWDLTELASCSCFAEITDPNLTELTSCSRFAEIPDPDLTELDCHVHTHLL</sequence>
<organism evidence="1 2">
    <name type="scientific">Hibiscus sabdariffa</name>
    <name type="common">roselle</name>
    <dbReference type="NCBI Taxonomy" id="183260"/>
    <lineage>
        <taxon>Eukaryota</taxon>
        <taxon>Viridiplantae</taxon>
        <taxon>Streptophyta</taxon>
        <taxon>Embryophyta</taxon>
        <taxon>Tracheophyta</taxon>
        <taxon>Spermatophyta</taxon>
        <taxon>Magnoliopsida</taxon>
        <taxon>eudicotyledons</taxon>
        <taxon>Gunneridae</taxon>
        <taxon>Pentapetalae</taxon>
        <taxon>rosids</taxon>
        <taxon>malvids</taxon>
        <taxon>Malvales</taxon>
        <taxon>Malvaceae</taxon>
        <taxon>Malvoideae</taxon>
        <taxon>Hibiscus</taxon>
    </lineage>
</organism>
<gene>
    <name evidence="1" type="ORF">V6N11_072332</name>
</gene>
<comment type="caution">
    <text evidence="1">The sequence shown here is derived from an EMBL/GenBank/DDBJ whole genome shotgun (WGS) entry which is preliminary data.</text>
</comment>
<proteinExistence type="predicted"/>
<keyword evidence="2" id="KW-1185">Reference proteome</keyword>
<dbReference type="Proteomes" id="UP001396334">
    <property type="component" value="Unassembled WGS sequence"/>
</dbReference>
<dbReference type="EMBL" id="JBBPBN010000003">
    <property type="protein sequence ID" value="KAK9044009.1"/>
    <property type="molecule type" value="Genomic_DNA"/>
</dbReference>
<protein>
    <submittedName>
        <fullName evidence="1">Uncharacterized protein</fullName>
    </submittedName>
</protein>